<accession>A0ABV3ANW0</accession>
<evidence type="ECO:0000313" key="1">
    <source>
        <dbReference type="EMBL" id="MEU5713633.1"/>
    </source>
</evidence>
<reference evidence="1 2" key="1">
    <citation type="submission" date="2024-06" db="EMBL/GenBank/DDBJ databases">
        <title>The Natural Products Discovery Center: Release of the First 8490 Sequenced Strains for Exploring Actinobacteria Biosynthetic Diversity.</title>
        <authorList>
            <person name="Kalkreuter E."/>
            <person name="Kautsar S.A."/>
            <person name="Yang D."/>
            <person name="Bader C.D."/>
            <person name="Teijaro C.N."/>
            <person name="Fluegel L."/>
            <person name="Davis C.M."/>
            <person name="Simpson J.R."/>
            <person name="Lauterbach L."/>
            <person name="Steele A.D."/>
            <person name="Gui C."/>
            <person name="Meng S."/>
            <person name="Li G."/>
            <person name="Viehrig K."/>
            <person name="Ye F."/>
            <person name="Su P."/>
            <person name="Kiefer A.F."/>
            <person name="Nichols A."/>
            <person name="Cepeda A.J."/>
            <person name="Yan W."/>
            <person name="Fan B."/>
            <person name="Jiang Y."/>
            <person name="Adhikari A."/>
            <person name="Zheng C.-J."/>
            <person name="Schuster L."/>
            <person name="Cowan T.M."/>
            <person name="Smanski M.J."/>
            <person name="Chevrette M.G."/>
            <person name="De Carvalho L.P.S."/>
            <person name="Shen B."/>
        </authorList>
    </citation>
    <scope>NUCLEOTIDE SEQUENCE [LARGE SCALE GENOMIC DNA]</scope>
    <source>
        <strain evidence="1 2">NPDC020594</strain>
    </source>
</reference>
<dbReference type="EMBL" id="JBFAEG010000056">
    <property type="protein sequence ID" value="MEU5713633.1"/>
    <property type="molecule type" value="Genomic_DNA"/>
</dbReference>
<organism evidence="1 2">
    <name type="scientific">Streptomyces flaveolus</name>
    <dbReference type="NCBI Taxonomy" id="67297"/>
    <lineage>
        <taxon>Bacteria</taxon>
        <taxon>Bacillati</taxon>
        <taxon>Actinomycetota</taxon>
        <taxon>Actinomycetes</taxon>
        <taxon>Kitasatosporales</taxon>
        <taxon>Streptomycetaceae</taxon>
        <taxon>Streptomyces</taxon>
    </lineage>
</organism>
<dbReference type="Proteomes" id="UP001551011">
    <property type="component" value="Unassembled WGS sequence"/>
</dbReference>
<dbReference type="RefSeq" id="WP_030940681.1">
    <property type="nucleotide sequence ID" value="NZ_JBEXDP010000076.1"/>
</dbReference>
<name>A0ABV3ANW0_9ACTN</name>
<keyword evidence="2" id="KW-1185">Reference proteome</keyword>
<sequence>MAQDEEAVAECIQLLQIVRDDEDGCAGVCAFAQRSVDLSLGADIHAGGGLVDDEDVEVRGEGFAEDDLLLVAAAERRGMGVDVARDDLDCRTRTDRSAVKASAIAGQ</sequence>
<protein>
    <submittedName>
        <fullName evidence="1">Uncharacterized protein</fullName>
    </submittedName>
</protein>
<comment type="caution">
    <text evidence="1">The sequence shown here is derived from an EMBL/GenBank/DDBJ whole genome shotgun (WGS) entry which is preliminary data.</text>
</comment>
<evidence type="ECO:0000313" key="2">
    <source>
        <dbReference type="Proteomes" id="UP001551011"/>
    </source>
</evidence>
<gene>
    <name evidence="1" type="ORF">AB0H04_43640</name>
</gene>
<proteinExistence type="predicted"/>